<evidence type="ECO:0000259" key="3">
    <source>
        <dbReference type="SMART" id="SM00829"/>
    </source>
</evidence>
<dbReference type="CDD" id="cd05282">
    <property type="entry name" value="ETR_like"/>
    <property type="match status" value="1"/>
</dbReference>
<proteinExistence type="predicted"/>
<organism evidence="4 5">
    <name type="scientific">Streptosporangium saharense</name>
    <dbReference type="NCBI Taxonomy" id="1706840"/>
    <lineage>
        <taxon>Bacteria</taxon>
        <taxon>Bacillati</taxon>
        <taxon>Actinomycetota</taxon>
        <taxon>Actinomycetes</taxon>
        <taxon>Streptosporangiales</taxon>
        <taxon>Streptosporangiaceae</taxon>
        <taxon>Streptosporangium</taxon>
    </lineage>
</organism>
<dbReference type="GO" id="GO:0016651">
    <property type="term" value="F:oxidoreductase activity, acting on NAD(P)H"/>
    <property type="evidence" value="ECO:0007669"/>
    <property type="project" value="TreeGrafter"/>
</dbReference>
<name>A0A7W7QKX3_9ACTN</name>
<dbReference type="InterPro" id="IPR013149">
    <property type="entry name" value="ADH-like_C"/>
</dbReference>
<dbReference type="SUPFAM" id="SSF50129">
    <property type="entry name" value="GroES-like"/>
    <property type="match status" value="1"/>
</dbReference>
<dbReference type="SUPFAM" id="SSF51735">
    <property type="entry name" value="NAD(P)-binding Rossmann-fold domains"/>
    <property type="match status" value="1"/>
</dbReference>
<sequence length="327" mass="34816">MRAVRFHRHGDPVAVLSVDDVPVPATGPDDLLVRMTTRPINPSDLMYVRGEYGREATFPSPAGFEGVGVVERADRAGTYREGARVAVATTGTWQDYVSAAPGELIPVPDAMPDEVACQLTVNPFAARLLVDQLDVPPGDWLLLSAGASAVCRMVLAYAAKRRIRCLHLVRRQEQVTPLRLLGADEVIDVSAGPWVDRVLAVTSGGAAAAIDSVGGRMGTGLLNCLRPGGLLIAFGALSGEPIPLPSRRVIFSSLTVRGFWLPERLAALERHDRARLTEEVVADVAGGQPGMDVAARYALPEIEAAVRHSTRTGGAGKVLLTDDSHPE</sequence>
<dbReference type="PANTHER" id="PTHR48106:SF2">
    <property type="entry name" value="ZN2+-BINDING DEHYDROGENASE"/>
    <property type="match status" value="1"/>
</dbReference>
<dbReference type="Pfam" id="PF08240">
    <property type="entry name" value="ADH_N"/>
    <property type="match status" value="1"/>
</dbReference>
<dbReference type="GO" id="GO:0070402">
    <property type="term" value="F:NADPH binding"/>
    <property type="evidence" value="ECO:0007669"/>
    <property type="project" value="TreeGrafter"/>
</dbReference>
<dbReference type="RefSeq" id="WP_184714099.1">
    <property type="nucleotide sequence ID" value="NZ_JACHJP010000002.1"/>
</dbReference>
<keyword evidence="1" id="KW-0521">NADP</keyword>
<protein>
    <submittedName>
        <fullName evidence="4">NADPH:quinone reductase-like Zn-dependent oxidoreductase</fullName>
    </submittedName>
</protein>
<gene>
    <name evidence="4" type="ORF">FHS44_002522</name>
</gene>
<evidence type="ECO:0000313" key="5">
    <source>
        <dbReference type="Proteomes" id="UP000552644"/>
    </source>
</evidence>
<dbReference type="InterPro" id="IPR036291">
    <property type="entry name" value="NAD(P)-bd_dom_sf"/>
</dbReference>
<dbReference type="SMART" id="SM00829">
    <property type="entry name" value="PKS_ER"/>
    <property type="match status" value="1"/>
</dbReference>
<keyword evidence="5" id="KW-1185">Reference proteome</keyword>
<dbReference type="EMBL" id="JACHJP010000002">
    <property type="protein sequence ID" value="MBB4915437.1"/>
    <property type="molecule type" value="Genomic_DNA"/>
</dbReference>
<dbReference type="InterPro" id="IPR011032">
    <property type="entry name" value="GroES-like_sf"/>
</dbReference>
<dbReference type="InterPro" id="IPR020843">
    <property type="entry name" value="ER"/>
</dbReference>
<comment type="caution">
    <text evidence="4">The sequence shown here is derived from an EMBL/GenBank/DDBJ whole genome shotgun (WGS) entry which is preliminary data.</text>
</comment>
<evidence type="ECO:0000256" key="1">
    <source>
        <dbReference type="ARBA" id="ARBA00022857"/>
    </source>
</evidence>
<keyword evidence="2" id="KW-0560">Oxidoreductase</keyword>
<reference evidence="4 5" key="1">
    <citation type="submission" date="2020-08" db="EMBL/GenBank/DDBJ databases">
        <title>Genomic Encyclopedia of Type Strains, Phase III (KMG-III): the genomes of soil and plant-associated and newly described type strains.</title>
        <authorList>
            <person name="Whitman W."/>
        </authorList>
    </citation>
    <scope>NUCLEOTIDE SEQUENCE [LARGE SCALE GENOMIC DNA]</scope>
    <source>
        <strain evidence="4 5">CECT 8840</strain>
    </source>
</reference>
<feature type="domain" description="Enoyl reductase (ER)" evidence="3">
    <location>
        <begin position="11"/>
        <end position="320"/>
    </location>
</feature>
<dbReference type="Gene3D" id="3.40.50.720">
    <property type="entry name" value="NAD(P)-binding Rossmann-like Domain"/>
    <property type="match status" value="1"/>
</dbReference>
<dbReference type="Pfam" id="PF00107">
    <property type="entry name" value="ADH_zinc_N"/>
    <property type="match status" value="1"/>
</dbReference>
<evidence type="ECO:0000256" key="2">
    <source>
        <dbReference type="ARBA" id="ARBA00023002"/>
    </source>
</evidence>
<dbReference type="Proteomes" id="UP000552644">
    <property type="component" value="Unassembled WGS sequence"/>
</dbReference>
<dbReference type="InterPro" id="IPR013154">
    <property type="entry name" value="ADH-like_N"/>
</dbReference>
<accession>A0A7W7QKX3</accession>
<dbReference type="AlphaFoldDB" id="A0A7W7QKX3"/>
<dbReference type="PANTHER" id="PTHR48106">
    <property type="entry name" value="QUINONE OXIDOREDUCTASE PIG3-RELATED"/>
    <property type="match status" value="1"/>
</dbReference>
<evidence type="ECO:0000313" key="4">
    <source>
        <dbReference type="EMBL" id="MBB4915437.1"/>
    </source>
</evidence>
<dbReference type="Gene3D" id="3.90.180.10">
    <property type="entry name" value="Medium-chain alcohol dehydrogenases, catalytic domain"/>
    <property type="match status" value="1"/>
</dbReference>